<dbReference type="EMBL" id="BDSP01000162">
    <property type="protein sequence ID" value="GAX21305.1"/>
    <property type="molecule type" value="Genomic_DNA"/>
</dbReference>
<protein>
    <submittedName>
        <fullName evidence="2">Uncharacterized protein</fullName>
    </submittedName>
</protein>
<dbReference type="Gene3D" id="3.40.50.150">
    <property type="entry name" value="Vaccinia Virus protein VP39"/>
    <property type="match status" value="1"/>
</dbReference>
<dbReference type="OrthoDB" id="194386at2759"/>
<evidence type="ECO:0000313" key="3">
    <source>
        <dbReference type="Proteomes" id="UP000198406"/>
    </source>
</evidence>
<feature type="compositionally biased region" description="Polar residues" evidence="1">
    <location>
        <begin position="22"/>
        <end position="35"/>
    </location>
</feature>
<dbReference type="SUPFAM" id="SSF53335">
    <property type="entry name" value="S-adenosyl-L-methionine-dependent methyltransferases"/>
    <property type="match status" value="1"/>
</dbReference>
<accession>A0A1Z5K527</accession>
<proteinExistence type="predicted"/>
<feature type="region of interest" description="Disordered" evidence="1">
    <location>
        <begin position="1"/>
        <end position="37"/>
    </location>
</feature>
<dbReference type="InterPro" id="IPR019410">
    <property type="entry name" value="Methyltransf_16"/>
</dbReference>
<dbReference type="InParanoid" id="A0A1Z5K527"/>
<sequence>MGKKVPIKKPTSDQRNVKTPKETSSTPPQDGTNKPRNLLITDATKPFILTFAGRFNIHHSLTVHQTPAEETWPGGALWDLGLLLSHVLVALSNGGTAQVHSNKTCVLPVRCSSLDLHPETILELGCGVGLTGLAAAVAFRSSLTLLTDLDVVVEQVTQPNVTMNSKPGSGGDKRFRNVQTGKIAALPLCWGNTTDEEAVRNMLIEHGHKIASSKKRSNKSEQVRLRPGMPDLIIIGDVAYQHKPGAPSHFDALLSTVLAFTDQETWVVFGTRIRMPASPKRSIRSFKE</sequence>
<reference evidence="2 3" key="1">
    <citation type="journal article" date="2015" name="Plant Cell">
        <title>Oil accumulation by the oleaginous diatom Fistulifera solaris as revealed by the genome and transcriptome.</title>
        <authorList>
            <person name="Tanaka T."/>
            <person name="Maeda Y."/>
            <person name="Veluchamy A."/>
            <person name="Tanaka M."/>
            <person name="Abida H."/>
            <person name="Marechal E."/>
            <person name="Bowler C."/>
            <person name="Muto M."/>
            <person name="Sunaga Y."/>
            <person name="Tanaka M."/>
            <person name="Yoshino T."/>
            <person name="Taniguchi T."/>
            <person name="Fukuda Y."/>
            <person name="Nemoto M."/>
            <person name="Matsumoto M."/>
            <person name="Wong P.S."/>
            <person name="Aburatani S."/>
            <person name="Fujibuchi W."/>
        </authorList>
    </citation>
    <scope>NUCLEOTIDE SEQUENCE [LARGE SCALE GENOMIC DNA]</scope>
    <source>
        <strain evidence="2 3">JPCC DA0580</strain>
    </source>
</reference>
<dbReference type="InterPro" id="IPR029063">
    <property type="entry name" value="SAM-dependent_MTases_sf"/>
</dbReference>
<dbReference type="PANTHER" id="PTHR14614:SF132">
    <property type="entry name" value="PROTEIN-LYSINE METHYLTRANSFERASE C42C1.13"/>
    <property type="match status" value="1"/>
</dbReference>
<dbReference type="Proteomes" id="UP000198406">
    <property type="component" value="Unassembled WGS sequence"/>
</dbReference>
<comment type="caution">
    <text evidence="2">The sequence shown here is derived from an EMBL/GenBank/DDBJ whole genome shotgun (WGS) entry which is preliminary data.</text>
</comment>
<name>A0A1Z5K527_FISSO</name>
<evidence type="ECO:0000313" key="2">
    <source>
        <dbReference type="EMBL" id="GAX21305.1"/>
    </source>
</evidence>
<organism evidence="2 3">
    <name type="scientific">Fistulifera solaris</name>
    <name type="common">Oleaginous diatom</name>
    <dbReference type="NCBI Taxonomy" id="1519565"/>
    <lineage>
        <taxon>Eukaryota</taxon>
        <taxon>Sar</taxon>
        <taxon>Stramenopiles</taxon>
        <taxon>Ochrophyta</taxon>
        <taxon>Bacillariophyta</taxon>
        <taxon>Bacillariophyceae</taxon>
        <taxon>Bacillariophycidae</taxon>
        <taxon>Naviculales</taxon>
        <taxon>Naviculaceae</taxon>
        <taxon>Fistulifera</taxon>
    </lineage>
</organism>
<feature type="compositionally biased region" description="Basic and acidic residues" evidence="1">
    <location>
        <begin position="10"/>
        <end position="21"/>
    </location>
</feature>
<keyword evidence="3" id="KW-1185">Reference proteome</keyword>
<gene>
    <name evidence="2" type="ORF">FisN_1Lu141</name>
</gene>
<dbReference type="AlphaFoldDB" id="A0A1Z5K527"/>
<evidence type="ECO:0000256" key="1">
    <source>
        <dbReference type="SAM" id="MobiDB-lite"/>
    </source>
</evidence>
<dbReference type="PANTHER" id="PTHR14614">
    <property type="entry name" value="HEPATOCELLULAR CARCINOMA-ASSOCIATED ANTIGEN"/>
    <property type="match status" value="1"/>
</dbReference>
<dbReference type="Pfam" id="PF10294">
    <property type="entry name" value="Methyltransf_16"/>
    <property type="match status" value="1"/>
</dbReference>